<dbReference type="Proteomes" id="UP001054889">
    <property type="component" value="Unassembled WGS sequence"/>
</dbReference>
<gene>
    <name evidence="1" type="primary">gb02678</name>
    <name evidence="1" type="ORF">PR202_gb02678</name>
</gene>
<name>A0AAV5DZA9_ELECO</name>
<evidence type="ECO:0000313" key="1">
    <source>
        <dbReference type="EMBL" id="GJN15740.1"/>
    </source>
</evidence>
<keyword evidence="2" id="KW-1185">Reference proteome</keyword>
<organism evidence="1 2">
    <name type="scientific">Eleusine coracana subsp. coracana</name>
    <dbReference type="NCBI Taxonomy" id="191504"/>
    <lineage>
        <taxon>Eukaryota</taxon>
        <taxon>Viridiplantae</taxon>
        <taxon>Streptophyta</taxon>
        <taxon>Embryophyta</taxon>
        <taxon>Tracheophyta</taxon>
        <taxon>Spermatophyta</taxon>
        <taxon>Magnoliopsida</taxon>
        <taxon>Liliopsida</taxon>
        <taxon>Poales</taxon>
        <taxon>Poaceae</taxon>
        <taxon>PACMAD clade</taxon>
        <taxon>Chloridoideae</taxon>
        <taxon>Cynodonteae</taxon>
        <taxon>Eleusininae</taxon>
        <taxon>Eleusine</taxon>
    </lineage>
</organism>
<reference evidence="1" key="1">
    <citation type="journal article" date="2018" name="DNA Res.">
        <title>Multiple hybrid de novo genome assembly of finger millet, an orphan allotetraploid crop.</title>
        <authorList>
            <person name="Hatakeyama M."/>
            <person name="Aluri S."/>
            <person name="Balachadran M.T."/>
            <person name="Sivarajan S.R."/>
            <person name="Patrignani A."/>
            <person name="Gruter S."/>
            <person name="Poveda L."/>
            <person name="Shimizu-Inatsugi R."/>
            <person name="Baeten J."/>
            <person name="Francoijs K.J."/>
            <person name="Nataraja K.N."/>
            <person name="Reddy Y.A.N."/>
            <person name="Phadnis S."/>
            <person name="Ravikumar R.L."/>
            <person name="Schlapbach R."/>
            <person name="Sreeman S.M."/>
            <person name="Shimizu K.K."/>
        </authorList>
    </citation>
    <scope>NUCLEOTIDE SEQUENCE</scope>
</reference>
<comment type="caution">
    <text evidence="1">The sequence shown here is derived from an EMBL/GenBank/DDBJ whole genome shotgun (WGS) entry which is preliminary data.</text>
</comment>
<reference evidence="1" key="2">
    <citation type="submission" date="2021-12" db="EMBL/GenBank/DDBJ databases">
        <title>Resequencing data analysis of finger millet.</title>
        <authorList>
            <person name="Hatakeyama M."/>
            <person name="Aluri S."/>
            <person name="Balachadran M.T."/>
            <person name="Sivarajan S.R."/>
            <person name="Poveda L."/>
            <person name="Shimizu-Inatsugi R."/>
            <person name="Schlapbach R."/>
            <person name="Sreeman S.M."/>
            <person name="Shimizu K.K."/>
        </authorList>
    </citation>
    <scope>NUCLEOTIDE SEQUENCE</scope>
</reference>
<accession>A0AAV5DZA9</accession>
<dbReference type="Gene3D" id="3.40.50.720">
    <property type="entry name" value="NAD(P)-binding Rossmann-like Domain"/>
    <property type="match status" value="1"/>
</dbReference>
<protein>
    <submittedName>
        <fullName evidence="1">Uncharacterized protein</fullName>
    </submittedName>
</protein>
<dbReference type="AlphaFoldDB" id="A0AAV5DZA9"/>
<dbReference type="EMBL" id="BQKI01000072">
    <property type="protein sequence ID" value="GJN15740.1"/>
    <property type="molecule type" value="Genomic_DNA"/>
</dbReference>
<evidence type="ECO:0000313" key="2">
    <source>
        <dbReference type="Proteomes" id="UP001054889"/>
    </source>
</evidence>
<sequence>MKLPLIDNCPGCSSFPNTYGKQTYDFNTSKARALGLEFKGVEEMLDDAVDSLRGHGHLLKSKIMPHTLI</sequence>
<proteinExistence type="predicted"/>